<reference evidence="4" key="1">
    <citation type="journal article" date="2019" name="Plant Biotechnol. J.">
        <title>Genome sequencing of the Australian wild diploid species Gossypium australe highlights disease resistance and delayed gland morphogenesis.</title>
        <authorList>
            <person name="Cai Y."/>
            <person name="Cai X."/>
            <person name="Wang Q."/>
            <person name="Wang P."/>
            <person name="Zhang Y."/>
            <person name="Cai C."/>
            <person name="Xu Y."/>
            <person name="Wang K."/>
            <person name="Zhou Z."/>
            <person name="Wang C."/>
            <person name="Geng S."/>
            <person name="Li B."/>
            <person name="Dong Q."/>
            <person name="Hou Y."/>
            <person name="Wang H."/>
            <person name="Ai P."/>
            <person name="Liu Z."/>
            <person name="Yi F."/>
            <person name="Sun M."/>
            <person name="An G."/>
            <person name="Cheng J."/>
            <person name="Zhang Y."/>
            <person name="Shi Q."/>
            <person name="Xie Y."/>
            <person name="Shi X."/>
            <person name="Chang Y."/>
            <person name="Huang F."/>
            <person name="Chen Y."/>
            <person name="Hong S."/>
            <person name="Mi L."/>
            <person name="Sun Q."/>
            <person name="Zhang L."/>
            <person name="Zhou B."/>
            <person name="Peng R."/>
            <person name="Zhang X."/>
            <person name="Liu F."/>
        </authorList>
    </citation>
    <scope>NUCLEOTIDE SEQUENCE [LARGE SCALE GENOMIC DNA]</scope>
    <source>
        <strain evidence="4">cv. PA1801</strain>
    </source>
</reference>
<protein>
    <submittedName>
        <fullName evidence="3">Uncharacterized protein</fullName>
    </submittedName>
</protein>
<keyword evidence="1" id="KW-1133">Transmembrane helix</keyword>
<dbReference type="Proteomes" id="UP000325315">
    <property type="component" value="Unassembled WGS sequence"/>
</dbReference>
<keyword evidence="4" id="KW-1185">Reference proteome</keyword>
<feature type="signal peptide" evidence="2">
    <location>
        <begin position="1"/>
        <end position="18"/>
    </location>
</feature>
<evidence type="ECO:0000313" key="4">
    <source>
        <dbReference type="Proteomes" id="UP000325315"/>
    </source>
</evidence>
<feature type="transmembrane region" description="Helical" evidence="1">
    <location>
        <begin position="168"/>
        <end position="190"/>
    </location>
</feature>
<evidence type="ECO:0000313" key="3">
    <source>
        <dbReference type="EMBL" id="KAA3488755.1"/>
    </source>
</evidence>
<sequence>MIFAVVSITCLQWVLTRALQDIVATSLSDNLLAYGWSTGNDNKQLMSLLVLLYQKDIFSLFNLKYLSGDSFLVYYIIILHTIHAFEALKTTMMVLPSQTIIRYLIQKEIANLIEDLVSLYIVINYKKASSIGKSLNRNLLRVLVQEDSLRRTAPTKAKIRLLQQYLRALRQALVVLHVPVAIAFVLVLVVP</sequence>
<keyword evidence="2" id="KW-0732">Signal</keyword>
<organism evidence="3 4">
    <name type="scientific">Gossypium australe</name>
    <dbReference type="NCBI Taxonomy" id="47621"/>
    <lineage>
        <taxon>Eukaryota</taxon>
        <taxon>Viridiplantae</taxon>
        <taxon>Streptophyta</taxon>
        <taxon>Embryophyta</taxon>
        <taxon>Tracheophyta</taxon>
        <taxon>Spermatophyta</taxon>
        <taxon>Magnoliopsida</taxon>
        <taxon>eudicotyledons</taxon>
        <taxon>Gunneridae</taxon>
        <taxon>Pentapetalae</taxon>
        <taxon>rosids</taxon>
        <taxon>malvids</taxon>
        <taxon>Malvales</taxon>
        <taxon>Malvaceae</taxon>
        <taxon>Malvoideae</taxon>
        <taxon>Gossypium</taxon>
    </lineage>
</organism>
<keyword evidence="1" id="KW-0472">Membrane</keyword>
<accession>A0A5B6X6Y0</accession>
<keyword evidence="1" id="KW-0812">Transmembrane</keyword>
<evidence type="ECO:0000256" key="2">
    <source>
        <dbReference type="SAM" id="SignalP"/>
    </source>
</evidence>
<dbReference type="AlphaFoldDB" id="A0A5B6X6Y0"/>
<name>A0A5B6X6Y0_9ROSI</name>
<comment type="caution">
    <text evidence="3">The sequence shown here is derived from an EMBL/GenBank/DDBJ whole genome shotgun (WGS) entry which is preliminary data.</text>
</comment>
<proteinExistence type="predicted"/>
<feature type="chain" id="PRO_5022957881" evidence="2">
    <location>
        <begin position="19"/>
        <end position="191"/>
    </location>
</feature>
<evidence type="ECO:0000256" key="1">
    <source>
        <dbReference type="SAM" id="Phobius"/>
    </source>
</evidence>
<gene>
    <name evidence="3" type="ORF">EPI10_032467</name>
</gene>
<dbReference type="EMBL" id="SMMG02000001">
    <property type="protein sequence ID" value="KAA3488755.1"/>
    <property type="molecule type" value="Genomic_DNA"/>
</dbReference>